<name>A0A8X8W332_SALSN</name>
<feature type="region of interest" description="Disordered" evidence="1">
    <location>
        <begin position="181"/>
        <end position="239"/>
    </location>
</feature>
<feature type="compositionally biased region" description="Basic residues" evidence="1">
    <location>
        <begin position="35"/>
        <end position="44"/>
    </location>
</feature>
<evidence type="ECO:0000313" key="2">
    <source>
        <dbReference type="EMBL" id="KAG6387300.1"/>
    </source>
</evidence>
<dbReference type="EMBL" id="PNBA02000021">
    <property type="protein sequence ID" value="KAG6387300.1"/>
    <property type="molecule type" value="Genomic_DNA"/>
</dbReference>
<evidence type="ECO:0000256" key="1">
    <source>
        <dbReference type="SAM" id="MobiDB-lite"/>
    </source>
</evidence>
<sequence length="239" mass="26676">MWKFCTFTDGLADDENVDTREACREEPEWSITKDRSRRQRRQPRRLADSAKPMANRGGFNRTEPITTTTVGVVMGGESRSSSTRPLDTPTMALEHVLASIARLETRIDASERRGGATNQPPRPDPDPPYAEWQRDKVESGHHRPVWSTVTAVAAQQPLGWNEGPATRGPHFAFQAAWDRPGIAGDVHRGKPRSAWDNPSRRSDYRVERQPPGGDTLWERQLRGEATGAAGLSPSRRGSF</sequence>
<organism evidence="2">
    <name type="scientific">Salvia splendens</name>
    <name type="common">Scarlet sage</name>
    <dbReference type="NCBI Taxonomy" id="180675"/>
    <lineage>
        <taxon>Eukaryota</taxon>
        <taxon>Viridiplantae</taxon>
        <taxon>Streptophyta</taxon>
        <taxon>Embryophyta</taxon>
        <taxon>Tracheophyta</taxon>
        <taxon>Spermatophyta</taxon>
        <taxon>Magnoliopsida</taxon>
        <taxon>eudicotyledons</taxon>
        <taxon>Gunneridae</taxon>
        <taxon>Pentapetalae</taxon>
        <taxon>asterids</taxon>
        <taxon>lamiids</taxon>
        <taxon>Lamiales</taxon>
        <taxon>Lamiaceae</taxon>
        <taxon>Nepetoideae</taxon>
        <taxon>Mentheae</taxon>
        <taxon>Salviinae</taxon>
        <taxon>Salvia</taxon>
        <taxon>Salvia subgen. Calosphace</taxon>
        <taxon>core Calosphace</taxon>
    </lineage>
</organism>
<reference evidence="2" key="1">
    <citation type="submission" date="2018-01" db="EMBL/GenBank/DDBJ databases">
        <authorList>
            <person name="Mao J.F."/>
        </authorList>
    </citation>
    <scope>NUCLEOTIDE SEQUENCE</scope>
    <source>
        <strain evidence="2">Huo1</strain>
        <tissue evidence="2">Leaf</tissue>
    </source>
</reference>
<feature type="region of interest" description="Disordered" evidence="1">
    <location>
        <begin position="108"/>
        <end position="142"/>
    </location>
</feature>
<reference evidence="2" key="2">
    <citation type="submission" date="2020-08" db="EMBL/GenBank/DDBJ databases">
        <title>Plant Genome Project.</title>
        <authorList>
            <person name="Zhang R.-G."/>
        </authorList>
    </citation>
    <scope>NUCLEOTIDE SEQUENCE</scope>
    <source>
        <strain evidence="2">Huo1</strain>
        <tissue evidence="2">Leaf</tissue>
    </source>
</reference>
<feature type="region of interest" description="Disordered" evidence="1">
    <location>
        <begin position="28"/>
        <end position="89"/>
    </location>
</feature>
<gene>
    <name evidence="2" type="ORF">SASPL_152487</name>
</gene>
<dbReference type="AlphaFoldDB" id="A0A8X8W332"/>
<feature type="compositionally biased region" description="Low complexity" evidence="1">
    <location>
        <begin position="66"/>
        <end position="76"/>
    </location>
</feature>
<protein>
    <submittedName>
        <fullName evidence="2">Uncharacterized protein</fullName>
    </submittedName>
</protein>
<evidence type="ECO:0000313" key="3">
    <source>
        <dbReference type="Proteomes" id="UP000298416"/>
    </source>
</evidence>
<keyword evidence="3" id="KW-1185">Reference proteome</keyword>
<dbReference type="Proteomes" id="UP000298416">
    <property type="component" value="Unassembled WGS sequence"/>
</dbReference>
<comment type="caution">
    <text evidence="2">The sequence shown here is derived from an EMBL/GenBank/DDBJ whole genome shotgun (WGS) entry which is preliminary data.</text>
</comment>
<accession>A0A8X8W332</accession>
<proteinExistence type="predicted"/>
<feature type="compositionally biased region" description="Basic and acidic residues" evidence="1">
    <location>
        <begin position="132"/>
        <end position="141"/>
    </location>
</feature>
<feature type="compositionally biased region" description="Basic and acidic residues" evidence="1">
    <location>
        <begin position="198"/>
        <end position="208"/>
    </location>
</feature>